<proteinExistence type="predicted"/>
<dbReference type="EMBL" id="MK072066">
    <property type="protein sequence ID" value="AYV77706.1"/>
    <property type="molecule type" value="Genomic_DNA"/>
</dbReference>
<protein>
    <submittedName>
        <fullName evidence="1">Uncharacterized protein</fullName>
    </submittedName>
</protein>
<reference evidence="1" key="1">
    <citation type="submission" date="2018-10" db="EMBL/GenBank/DDBJ databases">
        <title>Hidden diversity of soil giant viruses.</title>
        <authorList>
            <person name="Schulz F."/>
            <person name="Alteio L."/>
            <person name="Goudeau D."/>
            <person name="Ryan E.M."/>
            <person name="Malmstrom R.R."/>
            <person name="Blanchard J."/>
            <person name="Woyke T."/>
        </authorList>
    </citation>
    <scope>NUCLEOTIDE SEQUENCE</scope>
    <source>
        <strain evidence="1">EDV1</strain>
    </source>
</reference>
<sequence length="165" mass="19262">MTDLKTMIPNLRKFYADKEIISTTIEGIEEQEFKLADEKIKCQKQLEDGKNLVIDAFNKKFNELEVGDYIYVKIESTETAEFLIVWTKIKIIIMDKERKYIVLDNNTIKTYEKLNIDKNFPITQFFVPVVGDDELTQNMIKSITPEGYTIHFLESSDYCHVQSSA</sequence>
<organism evidence="1">
    <name type="scientific">Edafosvirus sp</name>
    <dbReference type="NCBI Taxonomy" id="2487765"/>
    <lineage>
        <taxon>Viruses</taxon>
        <taxon>Varidnaviria</taxon>
        <taxon>Bamfordvirae</taxon>
        <taxon>Nucleocytoviricota</taxon>
        <taxon>Megaviricetes</taxon>
        <taxon>Imitervirales</taxon>
        <taxon>Mimiviridae</taxon>
        <taxon>Klosneuvirinae</taxon>
    </lineage>
</organism>
<gene>
    <name evidence="1" type="ORF">Edafosvirus1_37</name>
</gene>
<name>A0A3G4ZS19_9VIRU</name>
<evidence type="ECO:0000313" key="1">
    <source>
        <dbReference type="EMBL" id="AYV77706.1"/>
    </source>
</evidence>
<accession>A0A3G4ZS19</accession>